<protein>
    <recommendedName>
        <fullName evidence="2">Xylanolytic transcriptional activator regulatory domain-containing protein</fullName>
    </recommendedName>
</protein>
<dbReference type="CDD" id="cd12148">
    <property type="entry name" value="fungal_TF_MHR"/>
    <property type="match status" value="1"/>
</dbReference>
<dbReference type="Proteomes" id="UP001149163">
    <property type="component" value="Unassembled WGS sequence"/>
</dbReference>
<dbReference type="InterPro" id="IPR052761">
    <property type="entry name" value="Fungal_Detox/Toxin_TFs"/>
</dbReference>
<reference evidence="3" key="2">
    <citation type="journal article" date="2023" name="IMA Fungus">
        <title>Comparative genomic study of the Penicillium genus elucidates a diverse pangenome and 15 lateral gene transfer events.</title>
        <authorList>
            <person name="Petersen C."/>
            <person name="Sorensen T."/>
            <person name="Nielsen M.R."/>
            <person name="Sondergaard T.E."/>
            <person name="Sorensen J.L."/>
            <person name="Fitzpatrick D.A."/>
            <person name="Frisvad J.C."/>
            <person name="Nielsen K.L."/>
        </authorList>
    </citation>
    <scope>NUCLEOTIDE SEQUENCE</scope>
    <source>
        <strain evidence="3">IBT 26290</strain>
    </source>
</reference>
<dbReference type="GeneID" id="81422486"/>
<dbReference type="InterPro" id="IPR007219">
    <property type="entry name" value="XnlR_reg_dom"/>
</dbReference>
<keyword evidence="1" id="KW-0539">Nucleus</keyword>
<dbReference type="GO" id="GO:0006351">
    <property type="term" value="P:DNA-templated transcription"/>
    <property type="evidence" value="ECO:0007669"/>
    <property type="project" value="InterPro"/>
</dbReference>
<evidence type="ECO:0000313" key="4">
    <source>
        <dbReference type="Proteomes" id="UP001149163"/>
    </source>
</evidence>
<evidence type="ECO:0000256" key="1">
    <source>
        <dbReference type="ARBA" id="ARBA00023242"/>
    </source>
</evidence>
<dbReference type="OrthoDB" id="4161332at2759"/>
<feature type="domain" description="Xylanolytic transcriptional activator regulatory" evidence="2">
    <location>
        <begin position="38"/>
        <end position="115"/>
    </location>
</feature>
<dbReference type="AlphaFoldDB" id="A0A9W9LSP7"/>
<reference evidence="3" key="1">
    <citation type="submission" date="2022-11" db="EMBL/GenBank/DDBJ databases">
        <authorList>
            <person name="Petersen C."/>
        </authorList>
    </citation>
    <scope>NUCLEOTIDE SEQUENCE</scope>
    <source>
        <strain evidence="3">IBT 26290</strain>
    </source>
</reference>
<name>A0A9W9LSP7_9EURO</name>
<comment type="caution">
    <text evidence="3">The sequence shown here is derived from an EMBL/GenBank/DDBJ whole genome shotgun (WGS) entry which is preliminary data.</text>
</comment>
<dbReference type="EMBL" id="JAPQKN010000001">
    <property type="protein sequence ID" value="KAJ5175308.1"/>
    <property type="molecule type" value="Genomic_DNA"/>
</dbReference>
<feature type="non-terminal residue" evidence="3">
    <location>
        <position position="1"/>
    </location>
</feature>
<proteinExistence type="predicted"/>
<dbReference type="Pfam" id="PF04082">
    <property type="entry name" value="Fungal_trans"/>
    <property type="match status" value="1"/>
</dbReference>
<dbReference type="PANTHER" id="PTHR47425:SF3">
    <property type="entry name" value="ZN(II)2CYS6 TRANSCRIPTION FACTOR (EUROFUNG)"/>
    <property type="match status" value="1"/>
</dbReference>
<evidence type="ECO:0000259" key="2">
    <source>
        <dbReference type="SMART" id="SM00906"/>
    </source>
</evidence>
<evidence type="ECO:0000313" key="3">
    <source>
        <dbReference type="EMBL" id="KAJ5175308.1"/>
    </source>
</evidence>
<gene>
    <name evidence="3" type="ORF">N7482_001185</name>
</gene>
<dbReference type="GO" id="GO:0008270">
    <property type="term" value="F:zinc ion binding"/>
    <property type="evidence" value="ECO:0007669"/>
    <property type="project" value="InterPro"/>
</dbReference>
<dbReference type="RefSeq" id="XP_056546916.1">
    <property type="nucleotide sequence ID" value="XM_056683310.1"/>
</dbReference>
<sequence>RKNQCMYGISAGMEKIVLLQASLLMGFWLSELDEHMEPWYWTGTAINLCQMLGLHRNPDSSKVNPAISDRQRQLWRRLWWSSFYRDRWLGLNFGRPLRINLNDCDTPMPLVAELLNDVVGIPESTLTEFVPGDLSRLASYWVTLIELSKQLGAVITMNYKAIRARPVIQQFESLEEEILKCQLPDQYESGLTNLAVFIRSMFTCTTSGSGCFSPFQDHFWLTILDRVLLIALYRPYGSETPTGLDSVEQEDWQHRMRLKAGDAASKTNDILDALAQENLLQFAGPMTPALLVPAMQTHLLFYKSADSLTKRLRLHKLEMCMLIMEELGKTYTVASIYRGISLKAMQQICAPYQSGTAASNQANISVPTSHPSDRNATVNEAATGQFATETLGTNAPLANSSEQETEMVGDFVDSLMDETSIFNFWETWNQM</sequence>
<dbReference type="PANTHER" id="PTHR47425">
    <property type="entry name" value="FARB-RELATED"/>
    <property type="match status" value="1"/>
</dbReference>
<dbReference type="SMART" id="SM00906">
    <property type="entry name" value="Fungal_trans"/>
    <property type="match status" value="1"/>
</dbReference>
<organism evidence="3 4">
    <name type="scientific">Penicillium canariense</name>
    <dbReference type="NCBI Taxonomy" id="189055"/>
    <lineage>
        <taxon>Eukaryota</taxon>
        <taxon>Fungi</taxon>
        <taxon>Dikarya</taxon>
        <taxon>Ascomycota</taxon>
        <taxon>Pezizomycotina</taxon>
        <taxon>Eurotiomycetes</taxon>
        <taxon>Eurotiomycetidae</taxon>
        <taxon>Eurotiales</taxon>
        <taxon>Aspergillaceae</taxon>
        <taxon>Penicillium</taxon>
    </lineage>
</organism>
<accession>A0A9W9LSP7</accession>
<keyword evidence="4" id="KW-1185">Reference proteome</keyword>
<dbReference type="GO" id="GO:0003677">
    <property type="term" value="F:DNA binding"/>
    <property type="evidence" value="ECO:0007669"/>
    <property type="project" value="InterPro"/>
</dbReference>